<keyword evidence="1" id="KW-0812">Transmembrane</keyword>
<reference evidence="2" key="1">
    <citation type="journal article" date="2014" name="Int. J. Syst. Evol. Microbiol.">
        <title>Complete genome sequence of Corynebacterium casei LMG S-19264T (=DSM 44701T), isolated from a smear-ripened cheese.</title>
        <authorList>
            <consortium name="US DOE Joint Genome Institute (JGI-PGF)"/>
            <person name="Walter F."/>
            <person name="Albersmeier A."/>
            <person name="Kalinowski J."/>
            <person name="Ruckert C."/>
        </authorList>
    </citation>
    <scope>NUCLEOTIDE SEQUENCE</scope>
    <source>
        <strain evidence="2">KCTC 42731</strain>
    </source>
</reference>
<evidence type="ECO:0000313" key="2">
    <source>
        <dbReference type="EMBL" id="GHF85995.1"/>
    </source>
</evidence>
<accession>A0A919BFQ2</accession>
<reference evidence="2" key="2">
    <citation type="submission" date="2020-09" db="EMBL/GenBank/DDBJ databases">
        <authorList>
            <person name="Sun Q."/>
            <person name="Kim S."/>
        </authorList>
    </citation>
    <scope>NUCLEOTIDE SEQUENCE</scope>
    <source>
        <strain evidence="2">KCTC 42731</strain>
    </source>
</reference>
<dbReference type="RefSeq" id="WP_189768285.1">
    <property type="nucleotide sequence ID" value="NZ_BNCK01000002.1"/>
</dbReference>
<keyword evidence="1" id="KW-1133">Transmembrane helix</keyword>
<dbReference type="AlphaFoldDB" id="A0A919BFQ2"/>
<evidence type="ECO:0000256" key="1">
    <source>
        <dbReference type="SAM" id="Phobius"/>
    </source>
</evidence>
<organism evidence="2 3">
    <name type="scientific">Thalassotalea marina</name>
    <dbReference type="NCBI Taxonomy" id="1673741"/>
    <lineage>
        <taxon>Bacteria</taxon>
        <taxon>Pseudomonadati</taxon>
        <taxon>Pseudomonadota</taxon>
        <taxon>Gammaproteobacteria</taxon>
        <taxon>Alteromonadales</taxon>
        <taxon>Colwelliaceae</taxon>
        <taxon>Thalassotalea</taxon>
    </lineage>
</organism>
<sequence length="197" mass="22604">MTQNQTLLYPKLSSSYNKILQLAIAIVFLLVTLNMWVVSYVDEKQHIKQQLKDVATSHTQMIANSSIRLWDEKPENFQEFIDETALLPWVQDISVYQQTGQLRYASSRQVPVKTLYGFDQQFEDVSGEYTTVVLPIEKLGYVRVTAVNSAFIASLTDAAEQQHTDFRIMLILAGIVGFLLTRGFNRFSRQSFRLAKK</sequence>
<keyword evidence="3" id="KW-1185">Reference proteome</keyword>
<gene>
    <name evidence="2" type="ORF">GCM10017161_12040</name>
</gene>
<proteinExistence type="predicted"/>
<name>A0A919BFQ2_9GAMM</name>
<comment type="caution">
    <text evidence="2">The sequence shown here is derived from an EMBL/GenBank/DDBJ whole genome shotgun (WGS) entry which is preliminary data.</text>
</comment>
<feature type="transmembrane region" description="Helical" evidence="1">
    <location>
        <begin position="166"/>
        <end position="184"/>
    </location>
</feature>
<dbReference type="Proteomes" id="UP000623842">
    <property type="component" value="Unassembled WGS sequence"/>
</dbReference>
<protein>
    <submittedName>
        <fullName evidence="2">Uncharacterized protein</fullName>
    </submittedName>
</protein>
<evidence type="ECO:0000313" key="3">
    <source>
        <dbReference type="Proteomes" id="UP000623842"/>
    </source>
</evidence>
<keyword evidence="1" id="KW-0472">Membrane</keyword>
<feature type="transmembrane region" description="Helical" evidence="1">
    <location>
        <begin position="20"/>
        <end position="41"/>
    </location>
</feature>
<dbReference type="EMBL" id="BNCK01000002">
    <property type="protein sequence ID" value="GHF85995.1"/>
    <property type="molecule type" value="Genomic_DNA"/>
</dbReference>